<proteinExistence type="predicted"/>
<accession>A0A7K3NP56</accession>
<dbReference type="Proteomes" id="UP000469724">
    <property type="component" value="Unassembled WGS sequence"/>
</dbReference>
<evidence type="ECO:0000313" key="1">
    <source>
        <dbReference type="EMBL" id="NDY57974.1"/>
    </source>
</evidence>
<organism evidence="1 2">
    <name type="scientific">Desulfolutivibrio sulfodismutans</name>
    <dbReference type="NCBI Taxonomy" id="63561"/>
    <lineage>
        <taxon>Bacteria</taxon>
        <taxon>Pseudomonadati</taxon>
        <taxon>Thermodesulfobacteriota</taxon>
        <taxon>Desulfovibrionia</taxon>
        <taxon>Desulfovibrionales</taxon>
        <taxon>Desulfovibrionaceae</taxon>
        <taxon>Desulfolutivibrio</taxon>
    </lineage>
</organism>
<dbReference type="EMBL" id="JAAGRQ010000071">
    <property type="protein sequence ID" value="NDY57974.1"/>
    <property type="molecule type" value="Genomic_DNA"/>
</dbReference>
<comment type="caution">
    <text evidence="1">The sequence shown here is derived from an EMBL/GenBank/DDBJ whole genome shotgun (WGS) entry which is preliminary data.</text>
</comment>
<sequence>MTVNGSGYTGIVRVNATGNVDTSFAPPAFSGEIRAVVRRSDDKFLVGGDFSVLAGGSTYRDLALLSASGALDNSFWSAFAGQGIINALAVQSDDQVLCGGVGLQLAQVATDPTRHLIRVQANGFADGDYPVFNGPRAYVTGLAVDSAEPSYPNRLTVAGAFNSGTTTQINWRTTLTNAGAVITNEADGASNDGPILAVLSAANSKSYVVGNFTKAFGLSSNRVLRRNSNGTIDATFNIGAGPNGDVTGALRLDDDSLILVGAFTSFGGTACNRIVHLLSNGAVDTSFAVGSGANAPILAIRNLASVGIALTGGFTTFNGQTRGGLAVISSGGTLLGTFANFNPSGNASGTVTVNDLATQPDGKILIGGNFNWFGGVWSPKLARLTRDGAVDTTFSAGLGPDGVVHDVALRSDGLVFAAGDLVGAATRPLGGLARFTAAGAVDTAFTPIVTRNDNSPAPVYAVLPLAGNQVLIGGHVRKIAGQERSPLARLNTDGGLDAAFTPQITITSGTSLSTYALAESSGKYYVGGYVTYEGLSRGFFTRVTGAGAIDTTFLPTTPSAGVVIPNGTVREIGVQSDGKSVICGDFGEIIDGSWSRPQRRGLARFATTGALDPFESTTGATSLTYVDSLSLEPNGQILFAGGFTKYNDVNRARLARATATGALDAGFDPDGGVTARARVIRRVGLTRGVIGGDFTTYDGAASSGLAAFILDPQPSANPGANMLLLLLN</sequence>
<gene>
    <name evidence="1" type="ORF">G3N56_14655</name>
</gene>
<protein>
    <submittedName>
        <fullName evidence="1">Delta-60 repeat domain-containing protein</fullName>
    </submittedName>
</protein>
<dbReference type="Gene3D" id="2.80.10.50">
    <property type="match status" value="5"/>
</dbReference>
<dbReference type="InterPro" id="IPR013431">
    <property type="entry name" value="Delta_60_rpt"/>
</dbReference>
<dbReference type="Pfam" id="PF17164">
    <property type="entry name" value="DUF5122"/>
    <property type="match status" value="9"/>
</dbReference>
<reference evidence="1 2" key="1">
    <citation type="submission" date="2020-02" db="EMBL/GenBank/DDBJ databases">
        <title>Comparative genomics of sulfur disproportionating microorganisms.</title>
        <authorList>
            <person name="Ward L.M."/>
            <person name="Bertran E."/>
            <person name="Johnston D.T."/>
        </authorList>
    </citation>
    <scope>NUCLEOTIDE SEQUENCE [LARGE SCALE GENOMIC DNA]</scope>
    <source>
        <strain evidence="1 2">DSM 3696</strain>
    </source>
</reference>
<evidence type="ECO:0000313" key="2">
    <source>
        <dbReference type="Proteomes" id="UP000469724"/>
    </source>
</evidence>
<dbReference type="AlphaFoldDB" id="A0A7K3NP56"/>
<name>A0A7K3NP56_9BACT</name>
<keyword evidence="2" id="KW-1185">Reference proteome</keyword>
<dbReference type="NCBIfam" id="TIGR02608">
    <property type="entry name" value="delta_60_rpt"/>
    <property type="match status" value="4"/>
</dbReference>